<feature type="domain" description="Nephrocystin 3-like N-terminal" evidence="3">
    <location>
        <begin position="353"/>
        <end position="526"/>
    </location>
</feature>
<accession>A0A067SXC5</accession>
<dbReference type="InterPro" id="IPR056884">
    <property type="entry name" value="NPHP3-like_N"/>
</dbReference>
<proteinExistence type="predicted"/>
<dbReference type="PANTHER" id="PTHR10039">
    <property type="entry name" value="AMELOGENIN"/>
    <property type="match status" value="1"/>
</dbReference>
<evidence type="ECO:0000313" key="5">
    <source>
        <dbReference type="Proteomes" id="UP000027222"/>
    </source>
</evidence>
<evidence type="ECO:0000256" key="1">
    <source>
        <dbReference type="ARBA" id="ARBA00022737"/>
    </source>
</evidence>
<dbReference type="CDD" id="cd21037">
    <property type="entry name" value="MLKL_NTD"/>
    <property type="match status" value="1"/>
</dbReference>
<dbReference type="Pfam" id="PF24883">
    <property type="entry name" value="NPHP3_N"/>
    <property type="match status" value="1"/>
</dbReference>
<feature type="region of interest" description="Disordered" evidence="2">
    <location>
        <begin position="31"/>
        <end position="153"/>
    </location>
</feature>
<keyword evidence="5" id="KW-1185">Reference proteome</keyword>
<keyword evidence="1" id="KW-0677">Repeat</keyword>
<dbReference type="OrthoDB" id="3266532at2759"/>
<evidence type="ECO:0000259" key="3">
    <source>
        <dbReference type="Pfam" id="PF24883"/>
    </source>
</evidence>
<name>A0A067SXC5_GALM3</name>
<dbReference type="HOGENOM" id="CLU_351971_0_0_1"/>
<protein>
    <recommendedName>
        <fullName evidence="3">Nephrocystin 3-like N-terminal domain-containing protein</fullName>
    </recommendedName>
</protein>
<dbReference type="Gene3D" id="3.40.50.300">
    <property type="entry name" value="P-loop containing nucleotide triphosphate hydrolases"/>
    <property type="match status" value="1"/>
</dbReference>
<evidence type="ECO:0000256" key="2">
    <source>
        <dbReference type="SAM" id="MobiDB-lite"/>
    </source>
</evidence>
<dbReference type="EMBL" id="KL142392">
    <property type="protein sequence ID" value="KDR71408.1"/>
    <property type="molecule type" value="Genomic_DNA"/>
</dbReference>
<dbReference type="InterPro" id="IPR027417">
    <property type="entry name" value="P-loop_NTPase"/>
</dbReference>
<dbReference type="SUPFAM" id="SSF52540">
    <property type="entry name" value="P-loop containing nucleoside triphosphate hydrolases"/>
    <property type="match status" value="1"/>
</dbReference>
<sequence>MANDNSQNPKDSKKNILSSIVAPISKILNIPQRPVSPAPLERRQGRMQKFINKFTPSQSTLSFPLTSTTENPGGETLSGSSTVTAPEGIPPNHSSQYPDHRTPQESSGSHALAPSPSVQDLDDLPPPRGPTSAGRPNNSTGVEVIAQREKPNAGTSIKENLKLTGRALQLLITKSANIVDTNPAKVALGLVKAIIEITNAVKDNKDAVARQIASAGGQLEEVESALHAWKPDNKDGNPWMIHFEATVKEELHKLKNLGDESNFRKFLDHEDEQARIKDIFVRINEARVRFELALGIRVFKAVYKTDKAVEGLFLDRLEPSRIAHHDYLLEGEAGRLLRRQVCTPGTRIRILDEIVTWAKDTSSDCPNVYWLFGHAGSGKSTLAYTIARRFEFSGDSDDTIILGGNFFCSRQFQETSLSKYIIRTIVYHLALKCKPFSDALIRSGRLDTITQNRRSQLDGLLFGPWQESEAARHADTSTPLNYLILIDALDEIDGTGGSEFLRDLVDTINNDKEKRFSGLKFLVTSRSDQDLVDHVNSLKLKQLYRLQDVKEDEARADVAIYLSANLPHFEGRPEMDQLVSQAAGLFIYAATVVKMLAGLQPREQKNFLNKLFPSSDSARSQVPLRDPDALLNQLYHRILVDAFRALEDDACADRLQLLYTFLCAKEPLSILTATSLSFMEDHEEIDPMFSFAPIANKVVNHLHSVLYVERDKVFSYHKSFPDFIFDHARSGEFWCDKATHHRRLTDSCFWVMEGLQFNIANIPSSFIFDQDNHALAVYFSVPQVYLWTPHGLMDPYKSL</sequence>
<feature type="compositionally biased region" description="Polar residues" evidence="2">
    <location>
        <begin position="54"/>
        <end position="84"/>
    </location>
</feature>
<dbReference type="Proteomes" id="UP000027222">
    <property type="component" value="Unassembled WGS sequence"/>
</dbReference>
<organism evidence="4 5">
    <name type="scientific">Galerina marginata (strain CBS 339.88)</name>
    <dbReference type="NCBI Taxonomy" id="685588"/>
    <lineage>
        <taxon>Eukaryota</taxon>
        <taxon>Fungi</taxon>
        <taxon>Dikarya</taxon>
        <taxon>Basidiomycota</taxon>
        <taxon>Agaricomycotina</taxon>
        <taxon>Agaricomycetes</taxon>
        <taxon>Agaricomycetidae</taxon>
        <taxon>Agaricales</taxon>
        <taxon>Agaricineae</taxon>
        <taxon>Strophariaceae</taxon>
        <taxon>Galerina</taxon>
    </lineage>
</organism>
<dbReference type="STRING" id="685588.A0A067SXC5"/>
<dbReference type="AlphaFoldDB" id="A0A067SXC5"/>
<reference evidence="5" key="1">
    <citation type="journal article" date="2014" name="Proc. Natl. Acad. Sci. U.S.A.">
        <title>Extensive sampling of basidiomycete genomes demonstrates inadequacy of the white-rot/brown-rot paradigm for wood decay fungi.</title>
        <authorList>
            <person name="Riley R."/>
            <person name="Salamov A.A."/>
            <person name="Brown D.W."/>
            <person name="Nagy L.G."/>
            <person name="Floudas D."/>
            <person name="Held B.W."/>
            <person name="Levasseur A."/>
            <person name="Lombard V."/>
            <person name="Morin E."/>
            <person name="Otillar R."/>
            <person name="Lindquist E.A."/>
            <person name="Sun H."/>
            <person name="LaButti K.M."/>
            <person name="Schmutz J."/>
            <person name="Jabbour D."/>
            <person name="Luo H."/>
            <person name="Baker S.E."/>
            <person name="Pisabarro A.G."/>
            <person name="Walton J.D."/>
            <person name="Blanchette R.A."/>
            <person name="Henrissat B."/>
            <person name="Martin F."/>
            <person name="Cullen D."/>
            <person name="Hibbett D.S."/>
            <person name="Grigoriev I.V."/>
        </authorList>
    </citation>
    <scope>NUCLEOTIDE SEQUENCE [LARGE SCALE GENOMIC DNA]</scope>
    <source>
        <strain evidence="5">CBS 339.88</strain>
    </source>
</reference>
<gene>
    <name evidence="4" type="ORF">GALMADRAFT_143693</name>
</gene>
<evidence type="ECO:0000313" key="4">
    <source>
        <dbReference type="EMBL" id="KDR71408.1"/>
    </source>
</evidence>
<dbReference type="InterPro" id="IPR059179">
    <property type="entry name" value="MLKL-like_MCAfunc"/>
</dbReference>
<dbReference type="PANTHER" id="PTHR10039:SF5">
    <property type="entry name" value="NACHT DOMAIN-CONTAINING PROTEIN"/>
    <property type="match status" value="1"/>
</dbReference>